<dbReference type="Gene3D" id="2.40.50.140">
    <property type="entry name" value="Nucleic acid-binding proteins"/>
    <property type="match status" value="4"/>
</dbReference>
<evidence type="ECO:0000256" key="2">
    <source>
        <dbReference type="ARBA" id="ARBA00022737"/>
    </source>
</evidence>
<keyword evidence="9" id="KW-1185">Reference proteome</keyword>
<protein>
    <submittedName>
        <fullName evidence="8">30S ribosomal protein S1</fullName>
    </submittedName>
</protein>
<keyword evidence="4 8" id="KW-0689">Ribosomal protein</keyword>
<feature type="domain" description="S1 motif" evidence="7">
    <location>
        <begin position="185"/>
        <end position="253"/>
    </location>
</feature>
<dbReference type="CDD" id="cd05688">
    <property type="entry name" value="S1_RPS1_repeat_ec3"/>
    <property type="match status" value="1"/>
</dbReference>
<dbReference type="GO" id="GO:0003735">
    <property type="term" value="F:structural constituent of ribosome"/>
    <property type="evidence" value="ECO:0007669"/>
    <property type="project" value="TreeGrafter"/>
</dbReference>
<dbReference type="PROSITE" id="PS50126">
    <property type="entry name" value="S1"/>
    <property type="match status" value="4"/>
</dbReference>
<evidence type="ECO:0000256" key="1">
    <source>
        <dbReference type="ARBA" id="ARBA00006767"/>
    </source>
</evidence>
<reference evidence="8 9" key="1">
    <citation type="journal article" date="2007" name="Int. J. Syst. Evol. Microbiol.">
        <title>Oceanobacillus profundus sp. nov., isolated from a deep-sea sediment core.</title>
        <authorList>
            <person name="Kim Y.G."/>
            <person name="Choi D.H."/>
            <person name="Hyun S."/>
            <person name="Cho B.C."/>
        </authorList>
    </citation>
    <scope>NUCLEOTIDE SEQUENCE [LARGE SCALE GENOMIC DNA]</scope>
    <source>
        <strain evidence="8 9">DSM 18246</strain>
    </source>
</reference>
<comment type="caution">
    <text evidence="8">The sequence shown here is derived from an EMBL/GenBank/DDBJ whole genome shotgun (WGS) entry which is preliminary data.</text>
</comment>
<evidence type="ECO:0000256" key="5">
    <source>
        <dbReference type="ARBA" id="ARBA00023274"/>
    </source>
</evidence>
<dbReference type="SUPFAM" id="SSF50249">
    <property type="entry name" value="Nucleic acid-binding proteins"/>
    <property type="match status" value="4"/>
</dbReference>
<evidence type="ECO:0000259" key="7">
    <source>
        <dbReference type="PROSITE" id="PS50126"/>
    </source>
</evidence>
<keyword evidence="3" id="KW-0694">RNA-binding</keyword>
<comment type="similarity">
    <text evidence="1">Belongs to the bacterial ribosomal protein bS1 family.</text>
</comment>
<dbReference type="InterPro" id="IPR003029">
    <property type="entry name" value="S1_domain"/>
</dbReference>
<accession>A0A417YFP4</accession>
<dbReference type="Pfam" id="PF00575">
    <property type="entry name" value="S1"/>
    <property type="match status" value="4"/>
</dbReference>
<feature type="coiled-coil region" evidence="6">
    <location>
        <begin position="327"/>
        <end position="356"/>
    </location>
</feature>
<dbReference type="FunFam" id="2.40.50.140:FF:000114">
    <property type="entry name" value="30S ribosomal protein S1"/>
    <property type="match status" value="1"/>
</dbReference>
<proteinExistence type="inferred from homology"/>
<dbReference type="OrthoDB" id="9804077at2"/>
<evidence type="ECO:0000256" key="4">
    <source>
        <dbReference type="ARBA" id="ARBA00022980"/>
    </source>
</evidence>
<dbReference type="AlphaFoldDB" id="A0A417YFP4"/>
<feature type="domain" description="S1 motif" evidence="7">
    <location>
        <begin position="270"/>
        <end position="339"/>
    </location>
</feature>
<evidence type="ECO:0000256" key="6">
    <source>
        <dbReference type="SAM" id="Coils"/>
    </source>
</evidence>
<dbReference type="RefSeq" id="WP_095308944.1">
    <property type="nucleotide sequence ID" value="NZ_JAMAWL010000001.1"/>
</dbReference>
<dbReference type="PRINTS" id="PR00681">
    <property type="entry name" value="RIBOSOMALS1"/>
</dbReference>
<evidence type="ECO:0000313" key="8">
    <source>
        <dbReference type="EMBL" id="RHW31568.1"/>
    </source>
</evidence>
<dbReference type="InterPro" id="IPR012340">
    <property type="entry name" value="NA-bd_OB-fold"/>
</dbReference>
<dbReference type="InterPro" id="IPR035104">
    <property type="entry name" value="Ribosomal_protein_S1-like"/>
</dbReference>
<dbReference type="CDD" id="cd04465">
    <property type="entry name" value="S1_RPS1_repeat_ec2_hs2"/>
    <property type="match status" value="1"/>
</dbReference>
<dbReference type="InterPro" id="IPR050437">
    <property type="entry name" value="Ribos_protein_bS1-like"/>
</dbReference>
<dbReference type="CDD" id="cd05687">
    <property type="entry name" value="S1_RPS1_repeat_ec1_hs1"/>
    <property type="match status" value="1"/>
</dbReference>
<sequence length="377" mass="41898">MSEENKDLQQLNVGETVTGTVIKLEEKQVLVDIGYKTEGILPISELSSLHVESTSDVVKEGDTVTLKVKKLEDDEVILSKKAVDAEAAWEDLEQKYNNDEVFETVVKEVVKGGLVVDVGLRGFIPASLVETHFVEDFSDYKDTSLTVKIADLDREQNRIILSHRAVVEDEANAKKNELLQSLEEGQVLEGTVQRITSFGAFVDIGGVDGLVHISQLAHEHVAKASDVVSEGDKIQVEILSVDRDNERISLSHKNTLPGPWSDIENRVTAGSTIEGTVKRLVNFGAFVEILPGVEGLVHISQIANRHIGTPQEVLEVGQQVKVKVLDVNEAEERISLSIKELEQEQEQKEYQQYEKDDEQTGFQLGDFIGDQLNKYKK</sequence>
<name>A0A417YFP4_9BACI</name>
<dbReference type="EMBL" id="QWEH01000008">
    <property type="protein sequence ID" value="RHW31568.1"/>
    <property type="molecule type" value="Genomic_DNA"/>
</dbReference>
<dbReference type="PANTHER" id="PTHR10724">
    <property type="entry name" value="30S RIBOSOMAL PROTEIN S1"/>
    <property type="match status" value="1"/>
</dbReference>
<gene>
    <name evidence="8" type="ORF">D1B32_12670</name>
</gene>
<evidence type="ECO:0000256" key="3">
    <source>
        <dbReference type="ARBA" id="ARBA00022884"/>
    </source>
</evidence>
<dbReference type="GO" id="GO:0006412">
    <property type="term" value="P:translation"/>
    <property type="evidence" value="ECO:0007669"/>
    <property type="project" value="TreeGrafter"/>
</dbReference>
<dbReference type="Proteomes" id="UP000285456">
    <property type="component" value="Unassembled WGS sequence"/>
</dbReference>
<dbReference type="PANTHER" id="PTHR10724:SF7">
    <property type="entry name" value="SMALL RIBOSOMAL SUBUNIT PROTEIN BS1C"/>
    <property type="match status" value="1"/>
</dbReference>
<dbReference type="NCBIfam" id="NF005208">
    <property type="entry name" value="PRK06676.1"/>
    <property type="match status" value="1"/>
</dbReference>
<keyword evidence="5" id="KW-0687">Ribonucleoprotein</keyword>
<dbReference type="FunFam" id="2.40.50.140:FF:000051">
    <property type="entry name" value="RNA-binding transcriptional accessory protein"/>
    <property type="match status" value="1"/>
</dbReference>
<feature type="domain" description="S1 motif" evidence="7">
    <location>
        <begin position="14"/>
        <end position="81"/>
    </location>
</feature>
<evidence type="ECO:0000313" key="9">
    <source>
        <dbReference type="Proteomes" id="UP000285456"/>
    </source>
</evidence>
<dbReference type="GO" id="GO:0003729">
    <property type="term" value="F:mRNA binding"/>
    <property type="evidence" value="ECO:0007669"/>
    <property type="project" value="TreeGrafter"/>
</dbReference>
<feature type="domain" description="S1 motif" evidence="7">
    <location>
        <begin position="99"/>
        <end position="164"/>
    </location>
</feature>
<organism evidence="8 9">
    <name type="scientific">Oceanobacillus profundus</name>
    <dbReference type="NCBI Taxonomy" id="372463"/>
    <lineage>
        <taxon>Bacteria</taxon>
        <taxon>Bacillati</taxon>
        <taxon>Bacillota</taxon>
        <taxon>Bacilli</taxon>
        <taxon>Bacillales</taxon>
        <taxon>Bacillaceae</taxon>
        <taxon>Oceanobacillus</taxon>
    </lineage>
</organism>
<dbReference type="GO" id="GO:0022627">
    <property type="term" value="C:cytosolic small ribosomal subunit"/>
    <property type="evidence" value="ECO:0007669"/>
    <property type="project" value="TreeGrafter"/>
</dbReference>
<dbReference type="SMART" id="SM00316">
    <property type="entry name" value="S1"/>
    <property type="match status" value="4"/>
</dbReference>
<keyword evidence="2" id="KW-0677">Repeat</keyword>
<keyword evidence="6" id="KW-0175">Coiled coil</keyword>